<feature type="domain" description="Integrase catalytic" evidence="1">
    <location>
        <begin position="299"/>
        <end position="460"/>
    </location>
</feature>
<dbReference type="InterPro" id="IPR036397">
    <property type="entry name" value="RNaseH_sf"/>
</dbReference>
<dbReference type="InterPro" id="IPR001584">
    <property type="entry name" value="Integrase_cat-core"/>
</dbReference>
<dbReference type="InterPro" id="IPR041588">
    <property type="entry name" value="Integrase_H2C2"/>
</dbReference>
<evidence type="ECO:0000259" key="1">
    <source>
        <dbReference type="PROSITE" id="PS50994"/>
    </source>
</evidence>
<evidence type="ECO:0000313" key="3">
    <source>
        <dbReference type="Proteomes" id="UP000075243"/>
    </source>
</evidence>
<evidence type="ECO:0000313" key="2">
    <source>
        <dbReference type="EMBL" id="KYP33514.1"/>
    </source>
</evidence>
<dbReference type="Gene3D" id="1.10.340.70">
    <property type="match status" value="1"/>
</dbReference>
<dbReference type="AlphaFoldDB" id="A0A151QTC9"/>
<dbReference type="InterPro" id="IPR012337">
    <property type="entry name" value="RNaseH-like_sf"/>
</dbReference>
<name>A0A151QTC9_CAJCA</name>
<keyword evidence="3" id="KW-1185">Reference proteome</keyword>
<dbReference type="Proteomes" id="UP000075243">
    <property type="component" value="Unassembled WGS sequence"/>
</dbReference>
<sequence length="591" mass="68763">MVEGNEVEKNLNLCDVLLEHEENLSPEMQRLMDQENRIIQPYQEEVEQINLGQEEDRKEISIGTRMAKEVRNQLIDLLKEYVDVFAWSYHDMPGLDREIVEEMNWKRRTVQDLMSQFESINLEHTPREGNQLVDALATLSSMFAIKEGCEISVIRIRRHETRAHCCTLEEKEDGHPWYFDIHQYIKERKYPVGASDNDKKTIRRKAIGFVLHENILYKKNFDSILLRCIGQKESRSLMKEIHEGNFGTHIAGQVMARKIMRAGYFWSTMEKDCISYARKCHKCQIYADNIQVPPSELNVMASPWPFSMWGKDVIGPIEPKASNGHRFILVAVDYFTKWVEAMSYAHVTRKVVVNFVRKNIICRYGIPDKIIIDNGSNLNNKMMTELCDFFKIQHHNSSPYRPKMNGAVEAANKNIKKIVQKMVVTYKDWHEMLPYALHGYRTSVRTSTGANPFSLVYGMEAVLPVEVEIPSLRFLTEAKLLEIEWVRTRFDQLNLIEEKRLDAICHGQTYQRRIKRAFDKRVQPRPFKEGDLVLKKLLPAQKDKIGKWTPNYEGPYVVKRAFSGGALILTNMDGEELAYPVNSDAVKKFYA</sequence>
<dbReference type="GO" id="GO:0004523">
    <property type="term" value="F:RNA-DNA hybrid ribonuclease activity"/>
    <property type="evidence" value="ECO:0007669"/>
    <property type="project" value="InterPro"/>
</dbReference>
<dbReference type="PANTHER" id="PTHR48475">
    <property type="entry name" value="RIBONUCLEASE H"/>
    <property type="match status" value="1"/>
</dbReference>
<dbReference type="GO" id="GO:0015074">
    <property type="term" value="P:DNA integration"/>
    <property type="evidence" value="ECO:0007669"/>
    <property type="project" value="InterPro"/>
</dbReference>
<gene>
    <name evidence="2" type="ORF">KK1_045625</name>
</gene>
<dbReference type="Gene3D" id="3.30.420.10">
    <property type="entry name" value="Ribonuclease H-like superfamily/Ribonuclease H"/>
    <property type="match status" value="1"/>
</dbReference>
<protein>
    <submittedName>
        <fullName evidence="2">Retrovirus-related Pol polyprotein from transposon 412 family</fullName>
    </submittedName>
</protein>
<dbReference type="EMBL" id="KQ484866">
    <property type="protein sequence ID" value="KYP33514.1"/>
    <property type="molecule type" value="Genomic_DNA"/>
</dbReference>
<dbReference type="GO" id="GO:0003676">
    <property type="term" value="F:nucleic acid binding"/>
    <property type="evidence" value="ECO:0007669"/>
    <property type="project" value="InterPro"/>
</dbReference>
<organism evidence="2 3">
    <name type="scientific">Cajanus cajan</name>
    <name type="common">Pigeon pea</name>
    <name type="synonym">Cajanus indicus</name>
    <dbReference type="NCBI Taxonomy" id="3821"/>
    <lineage>
        <taxon>Eukaryota</taxon>
        <taxon>Viridiplantae</taxon>
        <taxon>Streptophyta</taxon>
        <taxon>Embryophyta</taxon>
        <taxon>Tracheophyta</taxon>
        <taxon>Spermatophyta</taxon>
        <taxon>Magnoliopsida</taxon>
        <taxon>eudicotyledons</taxon>
        <taxon>Gunneridae</taxon>
        <taxon>Pentapetalae</taxon>
        <taxon>rosids</taxon>
        <taxon>fabids</taxon>
        <taxon>Fabales</taxon>
        <taxon>Fabaceae</taxon>
        <taxon>Papilionoideae</taxon>
        <taxon>50 kb inversion clade</taxon>
        <taxon>NPAAA clade</taxon>
        <taxon>indigoferoid/millettioid clade</taxon>
        <taxon>Phaseoleae</taxon>
        <taxon>Cajanus</taxon>
    </lineage>
</organism>
<proteinExistence type="predicted"/>
<accession>A0A151QTC9</accession>
<reference evidence="2" key="1">
    <citation type="journal article" date="2012" name="Nat. Biotechnol.">
        <title>Draft genome sequence of pigeonpea (Cajanus cajan), an orphan legume crop of resource-poor farmers.</title>
        <authorList>
            <person name="Varshney R.K."/>
            <person name="Chen W."/>
            <person name="Li Y."/>
            <person name="Bharti A.K."/>
            <person name="Saxena R.K."/>
            <person name="Schlueter J.A."/>
            <person name="Donoghue M.T."/>
            <person name="Azam S."/>
            <person name="Fan G."/>
            <person name="Whaley A.M."/>
            <person name="Farmer A.D."/>
            <person name="Sheridan J."/>
            <person name="Iwata A."/>
            <person name="Tuteja R."/>
            <person name="Penmetsa R.V."/>
            <person name="Wu W."/>
            <person name="Upadhyaya H.D."/>
            <person name="Yang S.P."/>
            <person name="Shah T."/>
            <person name="Saxena K.B."/>
            <person name="Michael T."/>
            <person name="McCombie W.R."/>
            <person name="Yang B."/>
            <person name="Zhang G."/>
            <person name="Yang H."/>
            <person name="Wang J."/>
            <person name="Spillane C."/>
            <person name="Cook D.R."/>
            <person name="May G.D."/>
            <person name="Xu X."/>
            <person name="Jackson S.A."/>
        </authorList>
    </citation>
    <scope>NUCLEOTIDE SEQUENCE [LARGE SCALE GENOMIC DNA]</scope>
</reference>
<dbReference type="PROSITE" id="PS50994">
    <property type="entry name" value="INTEGRASE"/>
    <property type="match status" value="1"/>
</dbReference>
<dbReference type="Gramene" id="C.cajan_47140.t">
    <property type="protein sequence ID" value="C.cajan_47140.t"/>
    <property type="gene ID" value="C.cajan_47140"/>
</dbReference>
<dbReference type="InterPro" id="IPR002156">
    <property type="entry name" value="RNaseH_domain"/>
</dbReference>
<dbReference type="Pfam" id="PF17921">
    <property type="entry name" value="Integrase_H2C2"/>
    <property type="match status" value="1"/>
</dbReference>
<dbReference type="SUPFAM" id="SSF53098">
    <property type="entry name" value="Ribonuclease H-like"/>
    <property type="match status" value="1"/>
</dbReference>
<dbReference type="Pfam" id="PF00665">
    <property type="entry name" value="rve"/>
    <property type="match status" value="1"/>
</dbReference>
<dbReference type="Pfam" id="PF13456">
    <property type="entry name" value="RVT_3"/>
    <property type="match status" value="1"/>
</dbReference>
<dbReference type="PANTHER" id="PTHR48475:SF1">
    <property type="entry name" value="RNASE H TYPE-1 DOMAIN-CONTAINING PROTEIN"/>
    <property type="match status" value="1"/>
</dbReference>